<gene>
    <name evidence="2" type="ORF">BLNAU_19863</name>
</gene>
<dbReference type="Gene3D" id="1.10.510.10">
    <property type="entry name" value="Transferase(Phosphotransferase) domain 1"/>
    <property type="match status" value="1"/>
</dbReference>
<reference evidence="2 3" key="1">
    <citation type="journal article" date="2022" name="bioRxiv">
        <title>Genomics of Preaxostyla Flagellates Illuminates Evolutionary Transitions and the Path Towards Mitochondrial Loss.</title>
        <authorList>
            <person name="Novak L.V.F."/>
            <person name="Treitli S.C."/>
            <person name="Pyrih J."/>
            <person name="Halakuc P."/>
            <person name="Pipaliya S.V."/>
            <person name="Vacek V."/>
            <person name="Brzon O."/>
            <person name="Soukal P."/>
            <person name="Eme L."/>
            <person name="Dacks J.B."/>
            <person name="Karnkowska A."/>
            <person name="Elias M."/>
            <person name="Hampl V."/>
        </authorList>
    </citation>
    <scope>NUCLEOTIDE SEQUENCE [LARGE SCALE GENOMIC DNA]</scope>
    <source>
        <strain evidence="2">NAU3</strain>
        <tissue evidence="2">Gut</tissue>
    </source>
</reference>
<dbReference type="PANTHER" id="PTHR44329:SF260">
    <property type="entry name" value="PROTEIN KINASE DOMAIN-CONTAINING PROTEIN"/>
    <property type="match status" value="1"/>
</dbReference>
<evidence type="ECO:0000313" key="3">
    <source>
        <dbReference type="Proteomes" id="UP001281761"/>
    </source>
</evidence>
<protein>
    <recommendedName>
        <fullName evidence="1">Protein kinase domain-containing protein</fullName>
    </recommendedName>
</protein>
<dbReference type="InterPro" id="IPR001245">
    <property type="entry name" value="Ser-Thr/Tyr_kinase_cat_dom"/>
</dbReference>
<sequence>MSEDGQRWIAPEVLKESWMQAKENADHGAVFSLGLVLWEIETGCVPFGEVDGAAAQRRLASGEQPKMEKVSDEMQAIIVPYLSLDPAQRPSLKTVLSLLNELESVPDQSNEKDGNVMSTKG</sequence>
<dbReference type="Proteomes" id="UP001281761">
    <property type="component" value="Unassembled WGS sequence"/>
</dbReference>
<accession>A0ABQ9X0X5</accession>
<evidence type="ECO:0000313" key="2">
    <source>
        <dbReference type="EMBL" id="KAK2945223.1"/>
    </source>
</evidence>
<dbReference type="EMBL" id="JARBJD010000268">
    <property type="protein sequence ID" value="KAK2945223.1"/>
    <property type="molecule type" value="Genomic_DNA"/>
</dbReference>
<dbReference type="InterPro" id="IPR000719">
    <property type="entry name" value="Prot_kinase_dom"/>
</dbReference>
<name>A0ABQ9X0X5_9EUKA</name>
<comment type="caution">
    <text evidence="2">The sequence shown here is derived from an EMBL/GenBank/DDBJ whole genome shotgun (WGS) entry which is preliminary data.</text>
</comment>
<dbReference type="SUPFAM" id="SSF56112">
    <property type="entry name" value="Protein kinase-like (PK-like)"/>
    <property type="match status" value="1"/>
</dbReference>
<dbReference type="PANTHER" id="PTHR44329">
    <property type="entry name" value="SERINE/THREONINE-PROTEIN KINASE TNNI3K-RELATED"/>
    <property type="match status" value="1"/>
</dbReference>
<dbReference type="InterPro" id="IPR051681">
    <property type="entry name" value="Ser/Thr_Kinases-Pseudokinases"/>
</dbReference>
<dbReference type="InterPro" id="IPR011009">
    <property type="entry name" value="Kinase-like_dom_sf"/>
</dbReference>
<keyword evidence="3" id="KW-1185">Reference proteome</keyword>
<dbReference type="Pfam" id="PF07714">
    <property type="entry name" value="PK_Tyr_Ser-Thr"/>
    <property type="match status" value="1"/>
</dbReference>
<proteinExistence type="predicted"/>
<organism evidence="2 3">
    <name type="scientific">Blattamonas nauphoetae</name>
    <dbReference type="NCBI Taxonomy" id="2049346"/>
    <lineage>
        <taxon>Eukaryota</taxon>
        <taxon>Metamonada</taxon>
        <taxon>Preaxostyla</taxon>
        <taxon>Oxymonadida</taxon>
        <taxon>Blattamonas</taxon>
    </lineage>
</organism>
<evidence type="ECO:0000259" key="1">
    <source>
        <dbReference type="PROSITE" id="PS50011"/>
    </source>
</evidence>
<feature type="domain" description="Protein kinase" evidence="1">
    <location>
        <begin position="1"/>
        <end position="103"/>
    </location>
</feature>
<dbReference type="PROSITE" id="PS50011">
    <property type="entry name" value="PROTEIN_KINASE_DOM"/>
    <property type="match status" value="1"/>
</dbReference>